<proteinExistence type="predicted"/>
<gene>
    <name evidence="1" type="ORF">SEVIR_7G108100v2</name>
</gene>
<dbReference type="AlphaFoldDB" id="A0A4U6TR13"/>
<dbReference type="Proteomes" id="UP000298652">
    <property type="component" value="Chromosome 7"/>
</dbReference>
<sequence length="225" mass="26151">MQRKIAEELKLDPETMTRFDNQDEEDDFNGVDHGSRDMIPCVTRSLTIDAEKYEIKSKLRYTHLLLYDIWAAWELTSSEFLDLLHEEAVNIVARHPWMQGIDLTIIAECYLYELFLLYGFHGATGFDWVAHAPSYWTCDGIIKEDRTRKISDTLHQEICWVHDASELGMLFEELMEDDVEAPFLLAAAAQTHAHTYSHSGPLKQWLSFLVRDDLRGPDKLARKRC</sequence>
<dbReference type="EMBL" id="CM016558">
    <property type="protein sequence ID" value="TKW04422.1"/>
    <property type="molecule type" value="Genomic_DNA"/>
</dbReference>
<organism evidence="1 2">
    <name type="scientific">Setaria viridis</name>
    <name type="common">Green bristlegrass</name>
    <name type="synonym">Setaria italica subsp. viridis</name>
    <dbReference type="NCBI Taxonomy" id="4556"/>
    <lineage>
        <taxon>Eukaryota</taxon>
        <taxon>Viridiplantae</taxon>
        <taxon>Streptophyta</taxon>
        <taxon>Embryophyta</taxon>
        <taxon>Tracheophyta</taxon>
        <taxon>Spermatophyta</taxon>
        <taxon>Magnoliopsida</taxon>
        <taxon>Liliopsida</taxon>
        <taxon>Poales</taxon>
        <taxon>Poaceae</taxon>
        <taxon>PACMAD clade</taxon>
        <taxon>Panicoideae</taxon>
        <taxon>Panicodae</taxon>
        <taxon>Paniceae</taxon>
        <taxon>Cenchrinae</taxon>
        <taxon>Setaria</taxon>
    </lineage>
</organism>
<dbReference type="Gramene" id="TKW04422">
    <property type="protein sequence ID" value="TKW04422"/>
    <property type="gene ID" value="SEVIR_7G108100v2"/>
</dbReference>
<protein>
    <submittedName>
        <fullName evidence="1">Uncharacterized protein</fullName>
    </submittedName>
</protein>
<accession>A0A4U6TR13</accession>
<name>A0A4U6TR13_SETVI</name>
<evidence type="ECO:0000313" key="2">
    <source>
        <dbReference type="Proteomes" id="UP000298652"/>
    </source>
</evidence>
<evidence type="ECO:0000313" key="1">
    <source>
        <dbReference type="EMBL" id="TKW04422.1"/>
    </source>
</evidence>
<keyword evidence="2" id="KW-1185">Reference proteome</keyword>
<reference evidence="1" key="1">
    <citation type="submission" date="2019-03" db="EMBL/GenBank/DDBJ databases">
        <title>WGS assembly of Setaria viridis.</title>
        <authorList>
            <person name="Huang P."/>
            <person name="Jenkins J."/>
            <person name="Grimwood J."/>
            <person name="Barry K."/>
            <person name="Healey A."/>
            <person name="Mamidi S."/>
            <person name="Sreedasyam A."/>
            <person name="Shu S."/>
            <person name="Feldman M."/>
            <person name="Wu J."/>
            <person name="Yu Y."/>
            <person name="Chen C."/>
            <person name="Johnson J."/>
            <person name="Rokhsar D."/>
            <person name="Baxter I."/>
            <person name="Schmutz J."/>
            <person name="Brutnell T."/>
            <person name="Kellogg E."/>
        </authorList>
    </citation>
    <scope>NUCLEOTIDE SEQUENCE [LARGE SCALE GENOMIC DNA]</scope>
</reference>